<dbReference type="RefSeq" id="WP_262842771.1">
    <property type="nucleotide sequence ID" value="NZ_JANZYP010000013.1"/>
</dbReference>
<evidence type="ECO:0000313" key="2">
    <source>
        <dbReference type="Proteomes" id="UP001595891"/>
    </source>
</evidence>
<protein>
    <recommendedName>
        <fullName evidence="3">Leucine rich repeat variant</fullName>
    </recommendedName>
</protein>
<dbReference type="Proteomes" id="UP001595891">
    <property type="component" value="Unassembled WGS sequence"/>
</dbReference>
<evidence type="ECO:0008006" key="3">
    <source>
        <dbReference type="Google" id="ProtNLM"/>
    </source>
</evidence>
<proteinExistence type="predicted"/>
<comment type="caution">
    <text evidence="1">The sequence shown here is derived from an EMBL/GenBank/DDBJ whole genome shotgun (WGS) entry which is preliminary data.</text>
</comment>
<accession>A0ABV9E5F6</accession>
<name>A0ABV9E5F6_9ACTN</name>
<dbReference type="EMBL" id="JBHSFN010000001">
    <property type="protein sequence ID" value="MFC4584756.1"/>
    <property type="molecule type" value="Genomic_DNA"/>
</dbReference>
<dbReference type="InterPro" id="IPR011989">
    <property type="entry name" value="ARM-like"/>
</dbReference>
<evidence type="ECO:0000313" key="1">
    <source>
        <dbReference type="EMBL" id="MFC4584756.1"/>
    </source>
</evidence>
<reference evidence="2" key="1">
    <citation type="journal article" date="2019" name="Int. J. Syst. Evol. Microbiol.">
        <title>The Global Catalogue of Microorganisms (GCM) 10K type strain sequencing project: providing services to taxonomists for standard genome sequencing and annotation.</title>
        <authorList>
            <consortium name="The Broad Institute Genomics Platform"/>
            <consortium name="The Broad Institute Genome Sequencing Center for Infectious Disease"/>
            <person name="Wu L."/>
            <person name="Ma J."/>
        </authorList>
    </citation>
    <scope>NUCLEOTIDE SEQUENCE [LARGE SCALE GENOMIC DNA]</scope>
    <source>
        <strain evidence="2">CCUG 49560</strain>
    </source>
</reference>
<gene>
    <name evidence="1" type="ORF">ACFO8L_01630</name>
</gene>
<sequence>MDHVLCGLAFNPALPSEVVDRLIATADEDIAAGLAERADLTRAQAAALASRSEQSIARLAERGLLKADDVDPVARPLAALALLAEGAGRPEWARLLAADPIAGHREKLAACPGLPPEVTETLAADADIRVVVELALWATPDMAARLAEHPHAEVRSAVACNEVTPPTVLAALVGGEGLPPARRCLVCDREEIPFTHDPECPRLDCDLPPGASCDGSHESTVHQTHLNALGNPATPAAAVVGFAGHSSMLLRWSLAARPDLPSATYERLAGSPEPGVRATLAANPAIDDDLIRVLSIDPGHDVRRGVARNPRVPLEVLTRLAGTAGIGPVLLPRIATASPAEVEELAASPDPAVRMLLAERRDLPPEIRDALAADPDAKVLKSIAPHPGLSEARLRAMVDRHGVRVVARVARNPDASPALLEDLTRHRPPVSKAFREIARRRDVTAPALLACLLERQARPIAAGHPGLPPQLIVELLADDDWQVVQAAAANPSLPTAVMLKLAP</sequence>
<keyword evidence="2" id="KW-1185">Reference proteome</keyword>
<organism evidence="1 2">
    <name type="scientific">Sphaerisporangium corydalis</name>
    <dbReference type="NCBI Taxonomy" id="1441875"/>
    <lineage>
        <taxon>Bacteria</taxon>
        <taxon>Bacillati</taxon>
        <taxon>Actinomycetota</taxon>
        <taxon>Actinomycetes</taxon>
        <taxon>Streptosporangiales</taxon>
        <taxon>Streptosporangiaceae</taxon>
        <taxon>Sphaerisporangium</taxon>
    </lineage>
</organism>
<dbReference type="Gene3D" id="1.25.10.10">
    <property type="entry name" value="Leucine-rich Repeat Variant"/>
    <property type="match status" value="2"/>
</dbReference>